<dbReference type="PANTHER" id="PTHR33153">
    <property type="entry name" value="MYND-TYPE DOMAIN-CONTAINING PROTEIN"/>
    <property type="match status" value="1"/>
</dbReference>
<feature type="region of interest" description="Disordered" evidence="1">
    <location>
        <begin position="445"/>
        <end position="467"/>
    </location>
</feature>
<gene>
    <name evidence="3" type="ORF">SCF082_LOCUS48414</name>
    <name evidence="4" type="ORF">SCF082_LOCUS48473</name>
</gene>
<dbReference type="InterPro" id="IPR057191">
    <property type="entry name" value="DUF7869"/>
</dbReference>
<evidence type="ECO:0000313" key="5">
    <source>
        <dbReference type="Proteomes" id="UP001642464"/>
    </source>
</evidence>
<evidence type="ECO:0000259" key="2">
    <source>
        <dbReference type="Pfam" id="PF25273"/>
    </source>
</evidence>
<name>A0ABP0RSP4_9DINO</name>
<dbReference type="Proteomes" id="UP001642464">
    <property type="component" value="Unassembled WGS sequence"/>
</dbReference>
<feature type="domain" description="DUF7869" evidence="2">
    <location>
        <begin position="237"/>
        <end position="392"/>
    </location>
</feature>
<dbReference type="EMBL" id="CAXAMM010042240">
    <property type="protein sequence ID" value="CAK9103805.1"/>
    <property type="molecule type" value="Genomic_DNA"/>
</dbReference>
<dbReference type="EMBL" id="CAXAMM010042228">
    <property type="protein sequence ID" value="CAK9103666.1"/>
    <property type="molecule type" value="Genomic_DNA"/>
</dbReference>
<sequence length="657" mass="74911">MRMMGIGKKRFGVLGRAARKGEQHCPYDCRYVPRGPKAPSEKYKKVYDFLMEQWTNVAEFIPDGLNSNKRPRFGTEKLDSPSMNRSSIKHLPPGSLSEYHKQCQAATRDPSISRKLFSTVWQREFKERLRVRFHSHHAKCSICIRHRLIIKKLGHCAAARRAQFAELQRHLSRQLADRRIYWFNRSQSRLSATSPCCQEMTFILDSMDMQKYSWPKSPTMNAKDFCSWARPRMACTSLLAHGHLVLNVLTHHCISTTSSRTAEIVSYAMSKLALERRIDFRRIMLCIQADNASKEAKNNTLLRHFAWQVALRKLKGCQLTFLSSGHSHEDIDSLFSNLRAWLSRHSDLWTPEAFRQCLDEYFQDPSHRPYEKIRETIRMDRYRDWTKRFMSSEHWDPNPLLFLPACVAESEPFEMHSAANALDKLSYGIFDDPFVDVSWRLEMPPKKRTSGSGGGAGGAKKAKKGGDLPSIAPDALKLPHMSFATIHVTVVDADSSKVVDTNRGVTLSASIRRRPNAFTLLYQLEFLCRTGMSRELSIASLQAYDSVAQFAAAYQLGAAESGAAVNLLRNIAPSVKNALTELVARFTMPKFLTHEPLASGWFNNDYCSGTGTLQSWSKALTNTEELAKLLVSRMEKDYVALAIKMRKPWGKEVEPWK</sequence>
<protein>
    <submittedName>
        <fullName evidence="3">Modification methylase ScrFIA</fullName>
    </submittedName>
</protein>
<keyword evidence="5" id="KW-1185">Reference proteome</keyword>
<proteinExistence type="predicted"/>
<comment type="caution">
    <text evidence="3">The sequence shown here is derived from an EMBL/GenBank/DDBJ whole genome shotgun (WGS) entry which is preliminary data.</text>
</comment>
<dbReference type="PANTHER" id="PTHR33153:SF3">
    <property type="entry name" value="TRAFFICKING PROTEIN PARTICLE COMPLEX SUBUNIT 11 DOMAIN-CONTAINING PROTEIN"/>
    <property type="match status" value="1"/>
</dbReference>
<evidence type="ECO:0000313" key="3">
    <source>
        <dbReference type="EMBL" id="CAK9103666.1"/>
    </source>
</evidence>
<evidence type="ECO:0000313" key="4">
    <source>
        <dbReference type="EMBL" id="CAK9103805.1"/>
    </source>
</evidence>
<accession>A0ABP0RSP4</accession>
<dbReference type="Pfam" id="PF25273">
    <property type="entry name" value="DUF7869"/>
    <property type="match status" value="1"/>
</dbReference>
<dbReference type="GO" id="GO:0008168">
    <property type="term" value="F:methyltransferase activity"/>
    <property type="evidence" value="ECO:0007669"/>
    <property type="project" value="UniProtKB-KW"/>
</dbReference>
<keyword evidence="3" id="KW-0808">Transferase</keyword>
<evidence type="ECO:0000256" key="1">
    <source>
        <dbReference type="SAM" id="MobiDB-lite"/>
    </source>
</evidence>
<reference evidence="3 5" key="1">
    <citation type="submission" date="2024-02" db="EMBL/GenBank/DDBJ databases">
        <authorList>
            <person name="Chen Y."/>
            <person name="Shah S."/>
            <person name="Dougan E. K."/>
            <person name="Thang M."/>
            <person name="Chan C."/>
        </authorList>
    </citation>
    <scope>NUCLEOTIDE SEQUENCE [LARGE SCALE GENOMIC DNA]</scope>
</reference>
<keyword evidence="3" id="KW-0489">Methyltransferase</keyword>
<dbReference type="GO" id="GO:0032259">
    <property type="term" value="P:methylation"/>
    <property type="evidence" value="ECO:0007669"/>
    <property type="project" value="UniProtKB-KW"/>
</dbReference>
<organism evidence="3 5">
    <name type="scientific">Durusdinium trenchii</name>
    <dbReference type="NCBI Taxonomy" id="1381693"/>
    <lineage>
        <taxon>Eukaryota</taxon>
        <taxon>Sar</taxon>
        <taxon>Alveolata</taxon>
        <taxon>Dinophyceae</taxon>
        <taxon>Suessiales</taxon>
        <taxon>Symbiodiniaceae</taxon>
        <taxon>Durusdinium</taxon>
    </lineage>
</organism>